<dbReference type="NCBIfam" id="TIGR00188">
    <property type="entry name" value="rnpA"/>
    <property type="match status" value="1"/>
</dbReference>
<accession>A0ABY6P0K0</accession>
<dbReference type="EC" id="3.1.26.5" evidence="6 7"/>
<dbReference type="InterPro" id="IPR000100">
    <property type="entry name" value="RNase_P"/>
</dbReference>
<feature type="region of interest" description="Disordered" evidence="8">
    <location>
        <begin position="33"/>
        <end position="60"/>
    </location>
</feature>
<dbReference type="InterPro" id="IPR020568">
    <property type="entry name" value="Ribosomal_Su5_D2-typ_SF"/>
</dbReference>
<evidence type="ECO:0000256" key="1">
    <source>
        <dbReference type="ARBA" id="ARBA00022694"/>
    </source>
</evidence>
<dbReference type="Gene3D" id="3.30.230.10">
    <property type="match status" value="1"/>
</dbReference>
<dbReference type="PANTHER" id="PTHR33992:SF1">
    <property type="entry name" value="RIBONUCLEASE P PROTEIN COMPONENT"/>
    <property type="match status" value="1"/>
</dbReference>
<dbReference type="Pfam" id="PF00825">
    <property type="entry name" value="Ribonuclease_P"/>
    <property type="match status" value="1"/>
</dbReference>
<keyword evidence="3 6" id="KW-0255">Endonuclease</keyword>
<evidence type="ECO:0000313" key="9">
    <source>
        <dbReference type="EMBL" id="UZJ24683.1"/>
    </source>
</evidence>
<dbReference type="GO" id="GO:0004526">
    <property type="term" value="F:ribonuclease P activity"/>
    <property type="evidence" value="ECO:0007669"/>
    <property type="project" value="UniProtKB-EC"/>
</dbReference>
<keyword evidence="4 6" id="KW-0378">Hydrolase</keyword>
<comment type="catalytic activity">
    <reaction evidence="6">
        <text>Endonucleolytic cleavage of RNA, removing 5'-extranucleotides from tRNA precursor.</text>
        <dbReference type="EC" id="3.1.26.5"/>
    </reaction>
</comment>
<comment type="subunit">
    <text evidence="6">Consists of a catalytic RNA component (M1 or rnpB) and a protein subunit.</text>
</comment>
<organism evidence="9 10">
    <name type="scientific">Rhodococcus antarcticus</name>
    <dbReference type="NCBI Taxonomy" id="2987751"/>
    <lineage>
        <taxon>Bacteria</taxon>
        <taxon>Bacillati</taxon>
        <taxon>Actinomycetota</taxon>
        <taxon>Actinomycetes</taxon>
        <taxon>Mycobacteriales</taxon>
        <taxon>Nocardiaceae</taxon>
        <taxon>Rhodococcus</taxon>
    </lineage>
</organism>
<evidence type="ECO:0000313" key="10">
    <source>
        <dbReference type="Proteomes" id="UP001164965"/>
    </source>
</evidence>
<evidence type="ECO:0000256" key="7">
    <source>
        <dbReference type="NCBIfam" id="TIGR00188"/>
    </source>
</evidence>
<dbReference type="EMBL" id="CP110615">
    <property type="protein sequence ID" value="UZJ24683.1"/>
    <property type="molecule type" value="Genomic_DNA"/>
</dbReference>
<gene>
    <name evidence="6 9" type="primary">rnpA</name>
    <name evidence="9" type="ORF">RHODO2019_16455</name>
</gene>
<comment type="similarity">
    <text evidence="6">Belongs to the RnpA family.</text>
</comment>
<dbReference type="SUPFAM" id="SSF54211">
    <property type="entry name" value="Ribosomal protein S5 domain 2-like"/>
    <property type="match status" value="1"/>
</dbReference>
<dbReference type="InterPro" id="IPR014721">
    <property type="entry name" value="Ribsml_uS5_D2-typ_fold_subgr"/>
</dbReference>
<comment type="function">
    <text evidence="6">RNaseP catalyzes the removal of the 5'-leader sequence from pre-tRNA to produce the mature 5'-terminus. It can also cleave other RNA substrates such as 4.5S RNA. The protein component plays an auxiliary but essential role in vivo by binding to the 5'-leader sequence and broadening the substrate specificity of the ribozyme.</text>
</comment>
<sequence length="141" mass="14823">MLPADQRLTRPAEFSATVRHGRRAGRPRVVVHVLPPGPTSSAARSHLDQRPEPVTPAPGIVVHPRSARVGLVVSKAVGNAVVRHRVSRRLRHVVGPLVPRLATGTAVVLRALPAAATATSAELAADVGSALRRLGVLDDQP</sequence>
<keyword evidence="10" id="KW-1185">Reference proteome</keyword>
<keyword evidence="5 6" id="KW-0694">RNA-binding</keyword>
<proteinExistence type="inferred from homology"/>
<reference evidence="9" key="1">
    <citation type="submission" date="2022-10" db="EMBL/GenBank/DDBJ databases">
        <title>Rhodococcus sp.75.</title>
        <authorList>
            <person name="Sun M."/>
        </authorList>
    </citation>
    <scope>NUCLEOTIDE SEQUENCE</scope>
    <source>
        <strain evidence="9">75</strain>
    </source>
</reference>
<evidence type="ECO:0000256" key="6">
    <source>
        <dbReference type="HAMAP-Rule" id="MF_00227"/>
    </source>
</evidence>
<keyword evidence="2 6" id="KW-0540">Nuclease</keyword>
<evidence type="ECO:0000256" key="3">
    <source>
        <dbReference type="ARBA" id="ARBA00022759"/>
    </source>
</evidence>
<dbReference type="Proteomes" id="UP001164965">
    <property type="component" value="Chromosome"/>
</dbReference>
<evidence type="ECO:0000256" key="8">
    <source>
        <dbReference type="SAM" id="MobiDB-lite"/>
    </source>
</evidence>
<protein>
    <recommendedName>
        <fullName evidence="6 7">Ribonuclease P protein component</fullName>
        <shortName evidence="6">RNase P protein</shortName>
        <shortName evidence="6">RNaseP protein</shortName>
        <ecNumber evidence="6 7">3.1.26.5</ecNumber>
    </recommendedName>
    <alternativeName>
        <fullName evidence="6">Protein C5</fullName>
    </alternativeName>
</protein>
<keyword evidence="1 6" id="KW-0819">tRNA processing</keyword>
<name>A0ABY6P0K0_9NOCA</name>
<evidence type="ECO:0000256" key="4">
    <source>
        <dbReference type="ARBA" id="ARBA00022801"/>
    </source>
</evidence>
<evidence type="ECO:0000256" key="2">
    <source>
        <dbReference type="ARBA" id="ARBA00022722"/>
    </source>
</evidence>
<dbReference type="PANTHER" id="PTHR33992">
    <property type="entry name" value="RIBONUCLEASE P PROTEIN COMPONENT"/>
    <property type="match status" value="1"/>
</dbReference>
<dbReference type="HAMAP" id="MF_00227">
    <property type="entry name" value="RNase_P"/>
    <property type="match status" value="1"/>
</dbReference>
<dbReference type="RefSeq" id="WP_265382789.1">
    <property type="nucleotide sequence ID" value="NZ_CP110615.1"/>
</dbReference>
<evidence type="ECO:0000256" key="5">
    <source>
        <dbReference type="ARBA" id="ARBA00022884"/>
    </source>
</evidence>